<feature type="domain" description="DNA polymerase III subunit delta C-terminal" evidence="11">
    <location>
        <begin position="222"/>
        <end position="328"/>
    </location>
</feature>
<evidence type="ECO:0000256" key="1">
    <source>
        <dbReference type="ARBA" id="ARBA00012417"/>
    </source>
</evidence>
<evidence type="ECO:0000256" key="7">
    <source>
        <dbReference type="ARBA" id="ARBA00034754"/>
    </source>
</evidence>
<dbReference type="KEGG" id="wma:WM2015_584"/>
<dbReference type="GO" id="GO:0009360">
    <property type="term" value="C:DNA polymerase III complex"/>
    <property type="evidence" value="ECO:0007669"/>
    <property type="project" value="UniProtKB-UniRule"/>
</dbReference>
<evidence type="ECO:0000256" key="3">
    <source>
        <dbReference type="ARBA" id="ARBA00022679"/>
    </source>
</evidence>
<dbReference type="SUPFAM" id="SSF52540">
    <property type="entry name" value="P-loop containing nucleoside triphosphate hydrolases"/>
    <property type="match status" value="1"/>
</dbReference>
<comment type="catalytic activity">
    <reaction evidence="8">
        <text>DNA(n) + a 2'-deoxyribonucleoside 5'-triphosphate = DNA(n+1) + diphosphate</text>
        <dbReference type="Rhea" id="RHEA:22508"/>
        <dbReference type="Rhea" id="RHEA-COMP:17339"/>
        <dbReference type="Rhea" id="RHEA-COMP:17340"/>
        <dbReference type="ChEBI" id="CHEBI:33019"/>
        <dbReference type="ChEBI" id="CHEBI:61560"/>
        <dbReference type="ChEBI" id="CHEBI:173112"/>
        <dbReference type="EC" id="2.7.7.7"/>
    </reaction>
</comment>
<dbReference type="CDD" id="cd18138">
    <property type="entry name" value="HLD_clamp_pol_III_delta"/>
    <property type="match status" value="1"/>
</dbReference>
<keyword evidence="5" id="KW-0235">DNA replication</keyword>
<dbReference type="Proteomes" id="UP000066624">
    <property type="component" value="Chromosome"/>
</dbReference>
<name>A0A0K0XTL6_9GAMM</name>
<keyword evidence="6" id="KW-0239">DNA-directed DNA polymerase</keyword>
<dbReference type="InterPro" id="IPR005790">
    <property type="entry name" value="DNA_polIII_delta"/>
</dbReference>
<gene>
    <name evidence="12" type="ORF">WM2015_584</name>
</gene>
<evidence type="ECO:0000256" key="5">
    <source>
        <dbReference type="ARBA" id="ARBA00022705"/>
    </source>
</evidence>
<keyword evidence="4" id="KW-0548">Nucleotidyltransferase</keyword>
<dbReference type="EC" id="2.7.7.7" evidence="1 9"/>
<organism evidence="12 13">
    <name type="scientific">Wenzhouxiangella marina</name>
    <dbReference type="NCBI Taxonomy" id="1579979"/>
    <lineage>
        <taxon>Bacteria</taxon>
        <taxon>Pseudomonadati</taxon>
        <taxon>Pseudomonadota</taxon>
        <taxon>Gammaproteobacteria</taxon>
        <taxon>Chromatiales</taxon>
        <taxon>Wenzhouxiangellaceae</taxon>
        <taxon>Wenzhouxiangella</taxon>
    </lineage>
</organism>
<dbReference type="EMBL" id="CP012154">
    <property type="protein sequence ID" value="AKS40966.1"/>
    <property type="molecule type" value="Genomic_DNA"/>
</dbReference>
<dbReference type="Gene3D" id="3.40.50.300">
    <property type="entry name" value="P-loop containing nucleotide triphosphate hydrolases"/>
    <property type="match status" value="1"/>
</dbReference>
<evidence type="ECO:0000313" key="12">
    <source>
        <dbReference type="EMBL" id="AKS40966.1"/>
    </source>
</evidence>
<dbReference type="PANTHER" id="PTHR34388">
    <property type="entry name" value="DNA POLYMERASE III SUBUNIT DELTA"/>
    <property type="match status" value="1"/>
</dbReference>
<dbReference type="AlphaFoldDB" id="A0A0K0XTL6"/>
<dbReference type="Gene3D" id="1.10.8.60">
    <property type="match status" value="1"/>
</dbReference>
<evidence type="ECO:0000256" key="9">
    <source>
        <dbReference type="NCBIfam" id="TIGR01128"/>
    </source>
</evidence>
<dbReference type="GO" id="GO:0006261">
    <property type="term" value="P:DNA-templated DNA replication"/>
    <property type="evidence" value="ECO:0007669"/>
    <property type="project" value="TreeGrafter"/>
</dbReference>
<keyword evidence="3" id="KW-0808">Transferase</keyword>
<dbReference type="GO" id="GO:0003677">
    <property type="term" value="F:DNA binding"/>
    <property type="evidence" value="ECO:0007669"/>
    <property type="project" value="InterPro"/>
</dbReference>
<accession>A0A0K0XTL6</accession>
<evidence type="ECO:0000259" key="11">
    <source>
        <dbReference type="Pfam" id="PF14840"/>
    </source>
</evidence>
<protein>
    <recommendedName>
        <fullName evidence="2 9">DNA polymerase III subunit delta</fullName>
        <ecNumber evidence="1 9">2.7.7.7</ecNumber>
    </recommendedName>
</protein>
<evidence type="ECO:0000256" key="8">
    <source>
        <dbReference type="ARBA" id="ARBA00049244"/>
    </source>
</evidence>
<reference evidence="12 13" key="1">
    <citation type="submission" date="2015-07" db="EMBL/GenBank/DDBJ databases">
        <authorList>
            <person name="Noorani M."/>
        </authorList>
    </citation>
    <scope>NUCLEOTIDE SEQUENCE [LARGE SCALE GENOMIC DNA]</scope>
    <source>
        <strain evidence="12 13">KCTC 42284</strain>
    </source>
</reference>
<evidence type="ECO:0000259" key="10">
    <source>
        <dbReference type="Pfam" id="PF06144"/>
    </source>
</evidence>
<dbReference type="InterPro" id="IPR010372">
    <property type="entry name" value="DNA_pol3_delta_N"/>
</dbReference>
<proteinExistence type="inferred from homology"/>
<dbReference type="STRING" id="1579979.WM2015_584"/>
<comment type="similarity">
    <text evidence="7">Belongs to the DNA polymerase HolA subunit family.</text>
</comment>
<dbReference type="InterPro" id="IPR032780">
    <property type="entry name" value="DNA_pol3_delt_C"/>
</dbReference>
<keyword evidence="13" id="KW-1185">Reference proteome</keyword>
<sequence>MKCFPDRLAGTLERGLAPVYLVAGPELLLVEEACDAVRRRAREEQIAERVVLEADARFNWSELGSTGESMSLFASRRLIEVRLASGKPGRDGGAALRDWAEAGSDDVLLVKAQAWEIAQEKSAWFKALDKVGVFVPCWNVKAHQLPQWIERRLRSRGLSADDAACRFLAERLEGNLLAAAQEVERLALFYGRGACLDVEALRSAVADSARFDSFRLTELTVTGQAGAAVRCIRGLAETDTPQPMIVFALARELKLIESLQSLSQQMPLGQALDTLKIWQSRHQALAAAVNRMDPGTVRQALVRLSDLDRQSKSNARDEFWLNLERLCVGLALNDRERLAA</sequence>
<evidence type="ECO:0000313" key="13">
    <source>
        <dbReference type="Proteomes" id="UP000066624"/>
    </source>
</evidence>
<dbReference type="SUPFAM" id="SSF48019">
    <property type="entry name" value="post-AAA+ oligomerization domain-like"/>
    <property type="match status" value="1"/>
</dbReference>
<evidence type="ECO:0000256" key="4">
    <source>
        <dbReference type="ARBA" id="ARBA00022695"/>
    </source>
</evidence>
<dbReference type="InterPro" id="IPR008921">
    <property type="entry name" value="DNA_pol3_clamp-load_cplx_C"/>
</dbReference>
<evidence type="ECO:0000256" key="2">
    <source>
        <dbReference type="ARBA" id="ARBA00017703"/>
    </source>
</evidence>
<dbReference type="NCBIfam" id="TIGR01128">
    <property type="entry name" value="holA"/>
    <property type="match status" value="1"/>
</dbReference>
<dbReference type="Pfam" id="PF06144">
    <property type="entry name" value="DNA_pol3_delta"/>
    <property type="match status" value="1"/>
</dbReference>
<dbReference type="PATRIC" id="fig|1579979.3.peg.589"/>
<dbReference type="InterPro" id="IPR027417">
    <property type="entry name" value="P-loop_NTPase"/>
</dbReference>
<dbReference type="GO" id="GO:0003887">
    <property type="term" value="F:DNA-directed DNA polymerase activity"/>
    <property type="evidence" value="ECO:0007669"/>
    <property type="project" value="UniProtKB-UniRule"/>
</dbReference>
<feature type="domain" description="DNA polymerase III delta N-terminal" evidence="10">
    <location>
        <begin position="20"/>
        <end position="137"/>
    </location>
</feature>
<evidence type="ECO:0000256" key="6">
    <source>
        <dbReference type="ARBA" id="ARBA00022932"/>
    </source>
</evidence>
<dbReference type="OrthoDB" id="9770982at2"/>
<dbReference type="RefSeq" id="WP_049724639.1">
    <property type="nucleotide sequence ID" value="NZ_CP012154.1"/>
</dbReference>
<dbReference type="Pfam" id="PF14840">
    <property type="entry name" value="DNA_pol3_delt_C"/>
    <property type="match status" value="1"/>
</dbReference>
<dbReference type="PANTHER" id="PTHR34388:SF1">
    <property type="entry name" value="DNA POLYMERASE III SUBUNIT DELTA"/>
    <property type="match status" value="1"/>
</dbReference>
<dbReference type="Gene3D" id="1.20.272.10">
    <property type="match status" value="1"/>
</dbReference>